<dbReference type="InterPro" id="IPR027417">
    <property type="entry name" value="P-loop_NTPase"/>
</dbReference>
<dbReference type="AlphaFoldDB" id="A0A9W4BET4"/>
<dbReference type="CDD" id="cd06170">
    <property type="entry name" value="LuxR_C_like"/>
    <property type="match status" value="1"/>
</dbReference>
<dbReference type="InterPro" id="IPR016032">
    <property type="entry name" value="Sig_transdc_resp-reg_C-effctor"/>
</dbReference>
<keyword evidence="1" id="KW-0805">Transcription regulation</keyword>
<dbReference type="PROSITE" id="PS50043">
    <property type="entry name" value="HTH_LUXR_2"/>
    <property type="match status" value="1"/>
</dbReference>
<dbReference type="SMART" id="SM00382">
    <property type="entry name" value="AAA"/>
    <property type="match status" value="1"/>
</dbReference>
<dbReference type="PANTHER" id="PTHR44688">
    <property type="entry name" value="DNA-BINDING TRANSCRIPTIONAL ACTIVATOR DEVR_DOSR"/>
    <property type="match status" value="1"/>
</dbReference>
<keyword evidence="3" id="KW-0804">Transcription</keyword>
<dbReference type="SMART" id="SM00421">
    <property type="entry name" value="HTH_LUXR"/>
    <property type="match status" value="1"/>
</dbReference>
<dbReference type="RefSeq" id="WP_163726353.1">
    <property type="nucleotide sequence ID" value="NZ_AP022601.1"/>
</dbReference>
<feature type="domain" description="HTH luxR-type" evidence="4">
    <location>
        <begin position="805"/>
        <end position="869"/>
    </location>
</feature>
<evidence type="ECO:0000256" key="3">
    <source>
        <dbReference type="ARBA" id="ARBA00023163"/>
    </source>
</evidence>
<evidence type="ECO:0000256" key="1">
    <source>
        <dbReference type="ARBA" id="ARBA00023015"/>
    </source>
</evidence>
<dbReference type="Pfam" id="PF00196">
    <property type="entry name" value="GerE"/>
    <property type="match status" value="1"/>
</dbReference>
<dbReference type="SUPFAM" id="SSF52540">
    <property type="entry name" value="P-loop containing nucleoside triphosphate hydrolases"/>
    <property type="match status" value="1"/>
</dbReference>
<keyword evidence="2" id="KW-0238">DNA-binding</keyword>
<dbReference type="GO" id="GO:0006355">
    <property type="term" value="P:regulation of DNA-templated transcription"/>
    <property type="evidence" value="ECO:0007669"/>
    <property type="project" value="InterPro"/>
</dbReference>
<dbReference type="EMBL" id="AP022601">
    <property type="protein sequence ID" value="BBY91124.1"/>
    <property type="molecule type" value="Genomic_DNA"/>
</dbReference>
<dbReference type="GO" id="GO:0003677">
    <property type="term" value="F:DNA binding"/>
    <property type="evidence" value="ECO:0007669"/>
    <property type="project" value="UniProtKB-KW"/>
</dbReference>
<name>A0A9W4BET4_9MYCO</name>
<dbReference type="SUPFAM" id="SSF46894">
    <property type="entry name" value="C-terminal effector domain of the bipartite response regulators"/>
    <property type="match status" value="1"/>
</dbReference>
<dbReference type="InterPro" id="IPR041664">
    <property type="entry name" value="AAA_16"/>
</dbReference>
<evidence type="ECO:0000313" key="6">
    <source>
        <dbReference type="Proteomes" id="UP000465785"/>
    </source>
</evidence>
<dbReference type="PANTHER" id="PTHR44688:SF16">
    <property type="entry name" value="DNA-BINDING TRANSCRIPTIONAL ACTIVATOR DEVR_DOSR"/>
    <property type="match status" value="1"/>
</dbReference>
<proteinExistence type="predicted"/>
<keyword evidence="6" id="KW-1185">Reference proteome</keyword>
<dbReference type="Gene3D" id="3.40.50.300">
    <property type="entry name" value="P-loop containing nucleotide triphosphate hydrolases"/>
    <property type="match status" value="1"/>
</dbReference>
<accession>A0A9W4BET4</accession>
<dbReference type="InterPro" id="IPR000792">
    <property type="entry name" value="Tscrpt_reg_LuxR_C"/>
</dbReference>
<dbReference type="Proteomes" id="UP000465785">
    <property type="component" value="Chromosome"/>
</dbReference>
<dbReference type="InterPro" id="IPR036388">
    <property type="entry name" value="WH-like_DNA-bd_sf"/>
</dbReference>
<dbReference type="KEGG" id="mgau:MGALJ_07930"/>
<reference evidence="5 6" key="1">
    <citation type="journal article" date="2019" name="Emerg. Microbes Infect.">
        <title>Comprehensive subspecies identification of 175 nontuberculous mycobacteria species based on 7547 genomic profiles.</title>
        <authorList>
            <person name="Matsumoto Y."/>
            <person name="Kinjo T."/>
            <person name="Motooka D."/>
            <person name="Nabeya D."/>
            <person name="Jung N."/>
            <person name="Uechi K."/>
            <person name="Horii T."/>
            <person name="Iida T."/>
            <person name="Fujita J."/>
            <person name="Nakamura S."/>
        </authorList>
    </citation>
    <scope>NUCLEOTIDE SEQUENCE [LARGE SCALE GENOMIC DNA]</scope>
    <source>
        <strain evidence="5 6">JCM 6399</strain>
    </source>
</reference>
<organism evidence="5 6">
    <name type="scientific">Mycobacterium gallinarum</name>
    <dbReference type="NCBI Taxonomy" id="39689"/>
    <lineage>
        <taxon>Bacteria</taxon>
        <taxon>Bacillati</taxon>
        <taxon>Actinomycetota</taxon>
        <taxon>Actinomycetes</taxon>
        <taxon>Mycobacteriales</taxon>
        <taxon>Mycobacteriaceae</taxon>
        <taxon>Mycobacterium</taxon>
    </lineage>
</organism>
<dbReference type="PRINTS" id="PR00038">
    <property type="entry name" value="HTHLUXR"/>
</dbReference>
<dbReference type="Gene3D" id="1.10.10.10">
    <property type="entry name" value="Winged helix-like DNA-binding domain superfamily/Winged helix DNA-binding domain"/>
    <property type="match status" value="1"/>
</dbReference>
<evidence type="ECO:0000259" key="4">
    <source>
        <dbReference type="PROSITE" id="PS50043"/>
    </source>
</evidence>
<gene>
    <name evidence="5" type="ORF">MGALJ_07930</name>
</gene>
<dbReference type="InterPro" id="IPR003593">
    <property type="entry name" value="AAA+_ATPase"/>
</dbReference>
<evidence type="ECO:0000256" key="2">
    <source>
        <dbReference type="ARBA" id="ARBA00023125"/>
    </source>
</evidence>
<evidence type="ECO:0000313" key="5">
    <source>
        <dbReference type="EMBL" id="BBY91124.1"/>
    </source>
</evidence>
<dbReference type="PROSITE" id="PS00622">
    <property type="entry name" value="HTH_LUXR_1"/>
    <property type="match status" value="1"/>
</dbReference>
<dbReference type="Pfam" id="PF13191">
    <property type="entry name" value="AAA_16"/>
    <property type="match status" value="1"/>
</dbReference>
<protein>
    <submittedName>
        <fullName evidence="5">LuxR family transcriptional regulator</fullName>
    </submittedName>
</protein>
<sequence>MIRQWPMVGRAEELAVIAEATEPAADRSRGIVLSGPAGVGKTRVAREAVDRCSRRGTRSHWIVGTTSARSVPLGAFADIASDFGPDPLRRVREVIDGVVGDAQHSDVVIGVDDAHLLDDLSAFTVHQLITRRLATVILTIRSKEQTPDAITAIWKDHHLERLELQPLSPSEIGSLVGQVLGGPVDSFSAQRLWQYTQGNALYLRHLLDNEVRANRMTLRSGVWLWDGHPRLSSTLAELLEARIAQAPDAVRDVLGALAVAEPLESDILETIADSDALAQAESLGLISVDTSVRPTSVRLAHPMLCDVTHTGTVQMRRLRGRIATELARKDSVDPRQLVRRAALMIDSNLAPDIAVLLAAASAAMQLGDLRLAETLAERAVSVGGGLEAKLIEAMAITWQERGTDSEAILAELAGETEAPIRAQIAILRAMNFAASLGDVASAERELAEAVPGDDEGAQAISSAVRAFIDLVRGHSAAAAERAAEILADPPASGMARMFLIWTVVSGLGDLGRIDEFEPTAESGYRLAETSAEASHLRLPLATFQVTAYWLAGALTKSDNMIEEIRGDTIDVPFQQSWRSFFTAMSAIGHGDLPVAQLSLQETVAHLESGGLGQMLKAFARSWLATVTGMAGNAIDARREFTALEWWDRDTDARKWDSAKSIAEAWVCAAEGATTTAISIIRDAAERERSLRRPAWEVMLLQTATQFGDRTTAARLAELANDVAGPRAAAAATHAAALAAEDGDGLLGASRHYEEFGDRLAAVDAAAQAVVIYQRSGLRGSAMNASATVERLAAQCQGVRTPAPRAAATPKLFTDRQHEIISLAAQGLSNKEIADRLTMSRRSVEGHLFRASQRVGANSREQLIAILHGR</sequence>